<keyword evidence="2" id="KW-1185">Reference proteome</keyword>
<dbReference type="AlphaFoldDB" id="A0A2P5FEP7"/>
<comment type="caution">
    <text evidence="1">The sequence shown here is derived from an EMBL/GenBank/DDBJ whole genome shotgun (WGS) entry which is preliminary data.</text>
</comment>
<proteinExistence type="predicted"/>
<dbReference type="InParanoid" id="A0A2P5FEP7"/>
<evidence type="ECO:0000313" key="1">
    <source>
        <dbReference type="EMBL" id="PON96262.1"/>
    </source>
</evidence>
<dbReference type="Proteomes" id="UP000237000">
    <property type="component" value="Unassembled WGS sequence"/>
</dbReference>
<reference evidence="2" key="1">
    <citation type="submission" date="2016-06" db="EMBL/GenBank/DDBJ databases">
        <title>Parallel loss of symbiosis genes in relatives of nitrogen-fixing non-legume Parasponia.</title>
        <authorList>
            <person name="Van Velzen R."/>
            <person name="Holmer R."/>
            <person name="Bu F."/>
            <person name="Rutten L."/>
            <person name="Van Zeijl A."/>
            <person name="Liu W."/>
            <person name="Santuari L."/>
            <person name="Cao Q."/>
            <person name="Sharma T."/>
            <person name="Shen D."/>
            <person name="Roswanjaya Y."/>
            <person name="Wardhani T."/>
            <person name="Kalhor M.S."/>
            <person name="Jansen J."/>
            <person name="Van den Hoogen J."/>
            <person name="Gungor B."/>
            <person name="Hartog M."/>
            <person name="Hontelez J."/>
            <person name="Verver J."/>
            <person name="Yang W.-C."/>
            <person name="Schijlen E."/>
            <person name="Repin R."/>
            <person name="Schilthuizen M."/>
            <person name="Schranz E."/>
            <person name="Heidstra R."/>
            <person name="Miyata K."/>
            <person name="Fedorova E."/>
            <person name="Kohlen W."/>
            <person name="Bisseling T."/>
            <person name="Smit S."/>
            <person name="Geurts R."/>
        </authorList>
    </citation>
    <scope>NUCLEOTIDE SEQUENCE [LARGE SCALE GENOMIC DNA]</scope>
    <source>
        <strain evidence="2">cv. RG33-2</strain>
    </source>
</reference>
<organism evidence="1 2">
    <name type="scientific">Trema orientale</name>
    <name type="common">Charcoal tree</name>
    <name type="synonym">Celtis orientalis</name>
    <dbReference type="NCBI Taxonomy" id="63057"/>
    <lineage>
        <taxon>Eukaryota</taxon>
        <taxon>Viridiplantae</taxon>
        <taxon>Streptophyta</taxon>
        <taxon>Embryophyta</taxon>
        <taxon>Tracheophyta</taxon>
        <taxon>Spermatophyta</taxon>
        <taxon>Magnoliopsida</taxon>
        <taxon>eudicotyledons</taxon>
        <taxon>Gunneridae</taxon>
        <taxon>Pentapetalae</taxon>
        <taxon>rosids</taxon>
        <taxon>fabids</taxon>
        <taxon>Rosales</taxon>
        <taxon>Cannabaceae</taxon>
        <taxon>Trema</taxon>
    </lineage>
</organism>
<gene>
    <name evidence="1" type="ORF">TorRG33x02_078510</name>
</gene>
<sequence length="66" mass="7728">MIISAPEHACFINCPYCLDEILHQQCSIGLHFRSWDFKAYNSLNFSFGFRKNFWTLLDENGFLYGG</sequence>
<dbReference type="EMBL" id="JXTC01000039">
    <property type="protein sequence ID" value="PON96262.1"/>
    <property type="molecule type" value="Genomic_DNA"/>
</dbReference>
<accession>A0A2P5FEP7</accession>
<name>A0A2P5FEP7_TREOI</name>
<evidence type="ECO:0000313" key="2">
    <source>
        <dbReference type="Proteomes" id="UP000237000"/>
    </source>
</evidence>
<protein>
    <submittedName>
        <fullName evidence="1">Uncharacterized protein</fullName>
    </submittedName>
</protein>